<dbReference type="InterPro" id="IPR048637">
    <property type="entry name" value="MELK_UBA"/>
</dbReference>
<dbReference type="Gene3D" id="3.30.310.80">
    <property type="entry name" value="Kinase associated domain 1, KA1"/>
    <property type="match status" value="1"/>
</dbReference>
<evidence type="ECO:0000313" key="19">
    <source>
        <dbReference type="Proteomes" id="UP000030665"/>
    </source>
</evidence>
<dbReference type="OrthoDB" id="193931at2759"/>
<keyword evidence="11" id="KW-0472">Membrane</keyword>
<dbReference type="InterPro" id="IPR001772">
    <property type="entry name" value="KA1_dom"/>
</dbReference>
<comment type="subcellular location">
    <subcellularLocation>
        <location evidence="1">Cell membrane</location>
        <topology evidence="1">Peripheral membrane protein</topology>
    </subcellularLocation>
</comment>
<dbReference type="PROSITE" id="PS00108">
    <property type="entry name" value="PROTEIN_KINASE_ST"/>
    <property type="match status" value="1"/>
</dbReference>
<evidence type="ECO:0000256" key="3">
    <source>
        <dbReference type="ARBA" id="ARBA00012513"/>
    </source>
</evidence>
<evidence type="ECO:0000256" key="11">
    <source>
        <dbReference type="ARBA" id="ARBA00023136"/>
    </source>
</evidence>
<organism evidence="18 19">
    <name type="scientific">Trichuris trichiura</name>
    <name type="common">Whipworm</name>
    <name type="synonym">Trichocephalus trichiurus</name>
    <dbReference type="NCBI Taxonomy" id="36087"/>
    <lineage>
        <taxon>Eukaryota</taxon>
        <taxon>Metazoa</taxon>
        <taxon>Ecdysozoa</taxon>
        <taxon>Nematoda</taxon>
        <taxon>Enoplea</taxon>
        <taxon>Dorylaimia</taxon>
        <taxon>Trichinellida</taxon>
        <taxon>Trichuridae</taxon>
        <taxon>Trichuris</taxon>
    </lineage>
</organism>
<keyword evidence="9 15" id="KW-0067">ATP-binding</keyword>
<name>A0A077Z395_TRITR</name>
<accession>A0A077Z395</accession>
<dbReference type="GO" id="GO:0005886">
    <property type="term" value="C:plasma membrane"/>
    <property type="evidence" value="ECO:0007669"/>
    <property type="project" value="UniProtKB-SubCell"/>
</dbReference>
<evidence type="ECO:0000256" key="7">
    <source>
        <dbReference type="ARBA" id="ARBA00022741"/>
    </source>
</evidence>
<dbReference type="Pfam" id="PF21594">
    <property type="entry name" value="UBA_MELK"/>
    <property type="match status" value="1"/>
</dbReference>
<keyword evidence="10" id="KW-0446">Lipid-binding</keyword>
<evidence type="ECO:0000256" key="4">
    <source>
        <dbReference type="ARBA" id="ARBA00022475"/>
    </source>
</evidence>
<dbReference type="GO" id="GO:0035556">
    <property type="term" value="P:intracellular signal transduction"/>
    <property type="evidence" value="ECO:0007669"/>
    <property type="project" value="TreeGrafter"/>
</dbReference>
<evidence type="ECO:0000256" key="9">
    <source>
        <dbReference type="ARBA" id="ARBA00022840"/>
    </source>
</evidence>
<dbReference type="PANTHER" id="PTHR24346:SF30">
    <property type="entry name" value="MATERNAL EMBRYONIC LEUCINE ZIPPER KINASE"/>
    <property type="match status" value="1"/>
</dbReference>
<dbReference type="EC" id="2.7.11.1" evidence="3"/>
<dbReference type="CDD" id="cd14341">
    <property type="entry name" value="UBA_MELK"/>
    <property type="match status" value="1"/>
</dbReference>
<dbReference type="GO" id="GO:0008289">
    <property type="term" value="F:lipid binding"/>
    <property type="evidence" value="ECO:0007669"/>
    <property type="project" value="UniProtKB-KW"/>
</dbReference>
<keyword evidence="19" id="KW-1185">Reference proteome</keyword>
<dbReference type="AlphaFoldDB" id="A0A077Z395"/>
<dbReference type="GO" id="GO:0005524">
    <property type="term" value="F:ATP binding"/>
    <property type="evidence" value="ECO:0007669"/>
    <property type="project" value="UniProtKB-UniRule"/>
</dbReference>
<reference evidence="18" key="1">
    <citation type="submission" date="2014-01" db="EMBL/GenBank/DDBJ databases">
        <authorList>
            <person name="Aslett M."/>
        </authorList>
    </citation>
    <scope>NUCLEOTIDE SEQUENCE</scope>
</reference>
<dbReference type="GO" id="GO:0106310">
    <property type="term" value="F:protein serine kinase activity"/>
    <property type="evidence" value="ECO:0007669"/>
    <property type="project" value="RHEA"/>
</dbReference>
<dbReference type="SUPFAM" id="SSF56112">
    <property type="entry name" value="Protein kinase-like (PK-like)"/>
    <property type="match status" value="1"/>
</dbReference>
<feature type="domain" description="KA1" evidence="17">
    <location>
        <begin position="596"/>
        <end position="645"/>
    </location>
</feature>
<evidence type="ECO:0000256" key="8">
    <source>
        <dbReference type="ARBA" id="ARBA00022777"/>
    </source>
</evidence>
<protein>
    <recommendedName>
        <fullName evidence="3">non-specific serine/threonine protein kinase</fullName>
        <ecNumber evidence="3">2.7.11.1</ecNumber>
    </recommendedName>
</protein>
<sequence length="645" mass="72811">MQAPLLSQEYEALNGLYDVFETIGSGGFAKVKRGVHILTGTNVAIKIMKKAYLKHDLPRVYNEINALTHLHHQNICRLYEYCSGGELFDYIVKKDGLLEPEARLFFRQIIAAVTFVHENGFAHRDLKPENLLLTEDLRLKLIDFGLCAKPECGLKSFLKTCCGSPAYAAPELISGKEYCGNEADIWSMGVLLYTLLCGRLPFDDDNVTVIYKKIMAGHYDEPKWLSSSVRSLLRSMLQTDPKKRIKAKDLLVHPWVARDFNFTLKWQSLYQPSIIDRECVMEIAAREFVSVDAIVNKLKEWKYDHLTATYLILLMRKSKGLPIFLPPKLGSPQRLSGKLSHRQQIISSPTIHASLENICDESDDDASAVMDATIESSQIVDKKINDNTYMTCSADDSYHTAIEAGLEETMAANGCDNKVAERQQNINAQVNTKAVLIPRPPPTIYCTPDGKISTFFLWTACQIHSQGSLGGYTFQRKTQVKMGFLKIVRALEREAVATEGTPSRTPRSVKRTPKTARRVFCSVERKLDRMIHLLTPKRKKLASVHTKLAKYKASTNVSVIPHKCPEDVVRTLLNVFQSKGVVCKRKGWTVRGKAKDASGRVYLTVEFEVVRIDSIDMVGVRRKRLNGDSWSYKRICEDVLNLANL</sequence>
<comment type="catalytic activity">
    <reaction evidence="13">
        <text>L-threonyl-[protein] + ATP = O-phospho-L-threonyl-[protein] + ADP + H(+)</text>
        <dbReference type="Rhea" id="RHEA:46608"/>
        <dbReference type="Rhea" id="RHEA-COMP:11060"/>
        <dbReference type="Rhea" id="RHEA-COMP:11605"/>
        <dbReference type="ChEBI" id="CHEBI:15378"/>
        <dbReference type="ChEBI" id="CHEBI:30013"/>
        <dbReference type="ChEBI" id="CHEBI:30616"/>
        <dbReference type="ChEBI" id="CHEBI:61977"/>
        <dbReference type="ChEBI" id="CHEBI:456216"/>
        <dbReference type="EC" id="2.7.11.1"/>
    </reaction>
</comment>
<dbReference type="Gene3D" id="1.10.510.10">
    <property type="entry name" value="Transferase(Phosphotransferase) domain 1"/>
    <property type="match status" value="1"/>
</dbReference>
<dbReference type="CDD" id="cd12198">
    <property type="entry name" value="MELK_C"/>
    <property type="match status" value="1"/>
</dbReference>
<dbReference type="Pfam" id="PF02149">
    <property type="entry name" value="KA1"/>
    <property type="match status" value="1"/>
</dbReference>
<comment type="similarity">
    <text evidence="2">Belongs to the protein kinase superfamily. CAMK Ser/Thr protein kinase family. SNF1 subfamily.</text>
</comment>
<evidence type="ECO:0000313" key="18">
    <source>
        <dbReference type="EMBL" id="CDW54511.1"/>
    </source>
</evidence>
<keyword evidence="5" id="KW-0723">Serine/threonine-protein kinase</keyword>
<dbReference type="InterPro" id="IPR000719">
    <property type="entry name" value="Prot_kinase_dom"/>
</dbReference>
<comment type="catalytic activity">
    <reaction evidence="14">
        <text>L-seryl-[protein] + ATP = O-phospho-L-seryl-[protein] + ADP + H(+)</text>
        <dbReference type="Rhea" id="RHEA:17989"/>
        <dbReference type="Rhea" id="RHEA-COMP:9863"/>
        <dbReference type="Rhea" id="RHEA-COMP:11604"/>
        <dbReference type="ChEBI" id="CHEBI:15378"/>
        <dbReference type="ChEBI" id="CHEBI:29999"/>
        <dbReference type="ChEBI" id="CHEBI:30616"/>
        <dbReference type="ChEBI" id="CHEBI:83421"/>
        <dbReference type="ChEBI" id="CHEBI:456216"/>
        <dbReference type="EC" id="2.7.11.1"/>
    </reaction>
</comment>
<dbReference type="Pfam" id="PF00069">
    <property type="entry name" value="Pkinase"/>
    <property type="match status" value="1"/>
</dbReference>
<feature type="binding site" evidence="15">
    <location>
        <position position="46"/>
    </location>
    <ligand>
        <name>ATP</name>
        <dbReference type="ChEBI" id="CHEBI:30616"/>
    </ligand>
</feature>
<gene>
    <name evidence="18" type="ORF">TTRE_0000278101</name>
</gene>
<evidence type="ECO:0000256" key="10">
    <source>
        <dbReference type="ARBA" id="ARBA00023121"/>
    </source>
</evidence>
<dbReference type="STRING" id="36087.A0A077Z395"/>
<dbReference type="Proteomes" id="UP000030665">
    <property type="component" value="Unassembled WGS sequence"/>
</dbReference>
<dbReference type="FunFam" id="1.10.510.10:FF:000901">
    <property type="entry name" value="Maternal embryonic leucine zipper kinase"/>
    <property type="match status" value="1"/>
</dbReference>
<dbReference type="PROSITE" id="PS50032">
    <property type="entry name" value="KA1"/>
    <property type="match status" value="1"/>
</dbReference>
<evidence type="ECO:0000256" key="2">
    <source>
        <dbReference type="ARBA" id="ARBA00006234"/>
    </source>
</evidence>
<evidence type="ECO:0000256" key="15">
    <source>
        <dbReference type="PROSITE-ProRule" id="PRU10141"/>
    </source>
</evidence>
<dbReference type="InterPro" id="IPR011009">
    <property type="entry name" value="Kinase-like_dom_sf"/>
</dbReference>
<dbReference type="SUPFAM" id="SSF103243">
    <property type="entry name" value="KA1-like"/>
    <property type="match status" value="1"/>
</dbReference>
<keyword evidence="8 18" id="KW-0418">Kinase</keyword>
<feature type="domain" description="Protein kinase" evidence="16">
    <location>
        <begin position="17"/>
        <end position="256"/>
    </location>
</feature>
<dbReference type="PROSITE" id="PS00107">
    <property type="entry name" value="PROTEIN_KINASE_ATP"/>
    <property type="match status" value="1"/>
</dbReference>
<evidence type="ECO:0000256" key="5">
    <source>
        <dbReference type="ARBA" id="ARBA00022527"/>
    </source>
</evidence>
<dbReference type="SMART" id="SM00220">
    <property type="entry name" value="S_TKc"/>
    <property type="match status" value="1"/>
</dbReference>
<dbReference type="PANTHER" id="PTHR24346">
    <property type="entry name" value="MAP/MICROTUBULE AFFINITY-REGULATING KINASE"/>
    <property type="match status" value="1"/>
</dbReference>
<keyword evidence="12" id="KW-0131">Cell cycle</keyword>
<keyword evidence="7 15" id="KW-0547">Nucleotide-binding</keyword>
<reference evidence="18" key="2">
    <citation type="submission" date="2014-03" db="EMBL/GenBank/DDBJ databases">
        <title>The whipworm genome and dual-species transcriptomics of an intimate host-pathogen interaction.</title>
        <authorList>
            <person name="Foth B.J."/>
            <person name="Tsai I.J."/>
            <person name="Reid A.J."/>
            <person name="Bancroft A.J."/>
            <person name="Nichol S."/>
            <person name="Tracey A."/>
            <person name="Holroyd N."/>
            <person name="Cotton J.A."/>
            <person name="Stanley E.J."/>
            <person name="Zarowiecki M."/>
            <person name="Liu J.Z."/>
            <person name="Huckvale T."/>
            <person name="Cooper P.J."/>
            <person name="Grencis R.K."/>
            <person name="Berriman M."/>
        </authorList>
    </citation>
    <scope>NUCLEOTIDE SEQUENCE [LARGE SCALE GENOMIC DNA]</scope>
</reference>
<dbReference type="InterPro" id="IPR028375">
    <property type="entry name" value="KA1/Ssp2_C"/>
</dbReference>
<dbReference type="InterPro" id="IPR008271">
    <property type="entry name" value="Ser/Thr_kinase_AS"/>
</dbReference>
<keyword evidence="4" id="KW-1003">Cell membrane</keyword>
<proteinExistence type="inferred from homology"/>
<dbReference type="EMBL" id="HG805901">
    <property type="protein sequence ID" value="CDW54511.1"/>
    <property type="molecule type" value="Genomic_DNA"/>
</dbReference>
<dbReference type="GO" id="GO:0004674">
    <property type="term" value="F:protein serine/threonine kinase activity"/>
    <property type="evidence" value="ECO:0007669"/>
    <property type="project" value="UniProtKB-KW"/>
</dbReference>
<evidence type="ECO:0000259" key="16">
    <source>
        <dbReference type="PROSITE" id="PS50011"/>
    </source>
</evidence>
<evidence type="ECO:0000256" key="13">
    <source>
        <dbReference type="ARBA" id="ARBA00047899"/>
    </source>
</evidence>
<evidence type="ECO:0000256" key="14">
    <source>
        <dbReference type="ARBA" id="ARBA00048679"/>
    </source>
</evidence>
<evidence type="ECO:0000256" key="1">
    <source>
        <dbReference type="ARBA" id="ARBA00004202"/>
    </source>
</evidence>
<dbReference type="InterPro" id="IPR017441">
    <property type="entry name" value="Protein_kinase_ATP_BS"/>
</dbReference>
<evidence type="ECO:0000256" key="12">
    <source>
        <dbReference type="ARBA" id="ARBA00023306"/>
    </source>
</evidence>
<dbReference type="GO" id="GO:0005737">
    <property type="term" value="C:cytoplasm"/>
    <property type="evidence" value="ECO:0007669"/>
    <property type="project" value="TreeGrafter"/>
</dbReference>
<evidence type="ECO:0000259" key="17">
    <source>
        <dbReference type="PROSITE" id="PS50032"/>
    </source>
</evidence>
<dbReference type="PROSITE" id="PS50011">
    <property type="entry name" value="PROTEIN_KINASE_DOM"/>
    <property type="match status" value="1"/>
</dbReference>
<evidence type="ECO:0000256" key="6">
    <source>
        <dbReference type="ARBA" id="ARBA00022679"/>
    </source>
</evidence>
<keyword evidence="6" id="KW-0808">Transferase</keyword>